<keyword evidence="3" id="KW-0804">Transcription</keyword>
<dbReference type="GO" id="GO:0003677">
    <property type="term" value="F:DNA binding"/>
    <property type="evidence" value="ECO:0007669"/>
    <property type="project" value="UniProtKB-KW"/>
</dbReference>
<keyword evidence="1" id="KW-0805">Transcription regulation</keyword>
<dbReference type="InterPro" id="IPR000524">
    <property type="entry name" value="Tscrpt_reg_HTH_GntR"/>
</dbReference>
<dbReference type="Gene3D" id="1.20.120.530">
    <property type="entry name" value="GntR ligand-binding domain-like"/>
    <property type="match status" value="1"/>
</dbReference>
<reference evidence="5 6" key="1">
    <citation type="submission" date="2020-03" db="EMBL/GenBank/DDBJ databases">
        <title>Sequencing the genomes of 1000 actinobacteria strains.</title>
        <authorList>
            <person name="Klenk H.-P."/>
        </authorList>
    </citation>
    <scope>NUCLEOTIDE SEQUENCE [LARGE SCALE GENOMIC DNA]</scope>
    <source>
        <strain evidence="5 6">DSM 45668</strain>
    </source>
</reference>
<dbReference type="EMBL" id="JAANOU010000001">
    <property type="protein sequence ID" value="NIH82338.1"/>
    <property type="molecule type" value="Genomic_DNA"/>
</dbReference>
<dbReference type="SUPFAM" id="SSF46785">
    <property type="entry name" value="Winged helix' DNA-binding domain"/>
    <property type="match status" value="1"/>
</dbReference>
<evidence type="ECO:0000256" key="1">
    <source>
        <dbReference type="ARBA" id="ARBA00023015"/>
    </source>
</evidence>
<dbReference type="PANTHER" id="PTHR43537:SF44">
    <property type="entry name" value="GNTR FAMILY REGULATORY PROTEIN"/>
    <property type="match status" value="1"/>
</dbReference>
<gene>
    <name evidence="5" type="ORF">FHX46_004868</name>
</gene>
<dbReference type="Pfam" id="PF00392">
    <property type="entry name" value="GntR"/>
    <property type="match status" value="1"/>
</dbReference>
<organism evidence="5 6">
    <name type="scientific">Amycolatopsis viridis</name>
    <dbReference type="NCBI Taxonomy" id="185678"/>
    <lineage>
        <taxon>Bacteria</taxon>
        <taxon>Bacillati</taxon>
        <taxon>Actinomycetota</taxon>
        <taxon>Actinomycetes</taxon>
        <taxon>Pseudonocardiales</taxon>
        <taxon>Pseudonocardiaceae</taxon>
        <taxon>Amycolatopsis</taxon>
    </lineage>
</organism>
<name>A0ABX0SZD4_9PSEU</name>
<accession>A0ABX0SZD4</accession>
<dbReference type="Proteomes" id="UP000754495">
    <property type="component" value="Unassembled WGS sequence"/>
</dbReference>
<keyword evidence="6" id="KW-1185">Reference proteome</keyword>
<dbReference type="InterPro" id="IPR008920">
    <property type="entry name" value="TF_FadR/GntR_C"/>
</dbReference>
<protein>
    <submittedName>
        <fullName evidence="5">DNA-binding FadR family transcriptional regulator</fullName>
    </submittedName>
</protein>
<feature type="domain" description="HTH gntR-type" evidence="4">
    <location>
        <begin position="3"/>
        <end position="70"/>
    </location>
</feature>
<dbReference type="InterPro" id="IPR036388">
    <property type="entry name" value="WH-like_DNA-bd_sf"/>
</dbReference>
<evidence type="ECO:0000313" key="6">
    <source>
        <dbReference type="Proteomes" id="UP000754495"/>
    </source>
</evidence>
<dbReference type="InterPro" id="IPR036390">
    <property type="entry name" value="WH_DNA-bd_sf"/>
</dbReference>
<dbReference type="PANTHER" id="PTHR43537">
    <property type="entry name" value="TRANSCRIPTIONAL REGULATOR, GNTR FAMILY"/>
    <property type="match status" value="1"/>
</dbReference>
<dbReference type="SUPFAM" id="SSF48008">
    <property type="entry name" value="GntR ligand-binding domain-like"/>
    <property type="match status" value="1"/>
</dbReference>
<dbReference type="Gene3D" id="1.10.10.10">
    <property type="entry name" value="Winged helix-like DNA-binding domain superfamily/Winged helix DNA-binding domain"/>
    <property type="match status" value="1"/>
</dbReference>
<evidence type="ECO:0000256" key="2">
    <source>
        <dbReference type="ARBA" id="ARBA00023125"/>
    </source>
</evidence>
<dbReference type="SMART" id="SM00895">
    <property type="entry name" value="FCD"/>
    <property type="match status" value="1"/>
</dbReference>
<evidence type="ECO:0000313" key="5">
    <source>
        <dbReference type="EMBL" id="NIH82338.1"/>
    </source>
</evidence>
<evidence type="ECO:0000259" key="4">
    <source>
        <dbReference type="PROSITE" id="PS50949"/>
    </source>
</evidence>
<evidence type="ECO:0000256" key="3">
    <source>
        <dbReference type="ARBA" id="ARBA00023163"/>
    </source>
</evidence>
<sequence length="230" mass="25547">MAEGMHERMLDAVGTAIACGQLPPGSVLRLEELQQSHGASRTVAREVVRALEAMRLTTSKRRVGITVRDCADWNHYDPRLIRWQLDSEHRPVALRNLMELRWAVEPSAARFAALRASPEDRGRLRALGARLEATAHARDLTTFLRHDIAFHHLVLAASGNPMFGQLSAVVAEVLTGRTEHGLMPLEPQPEAVALHLEVAHAVDRGDAERAEQAMRGIMLQARDEVAEQFQ</sequence>
<keyword evidence="2 5" id="KW-0238">DNA-binding</keyword>
<dbReference type="Pfam" id="PF07729">
    <property type="entry name" value="FCD"/>
    <property type="match status" value="1"/>
</dbReference>
<dbReference type="PROSITE" id="PS50949">
    <property type="entry name" value="HTH_GNTR"/>
    <property type="match status" value="1"/>
</dbReference>
<dbReference type="InterPro" id="IPR011711">
    <property type="entry name" value="GntR_C"/>
</dbReference>
<comment type="caution">
    <text evidence="5">The sequence shown here is derived from an EMBL/GenBank/DDBJ whole genome shotgun (WGS) entry which is preliminary data.</text>
</comment>
<proteinExistence type="predicted"/>